<accession>A0ACB0DVH2</accession>
<sequence>MKSILGTLQTPESSEGSKDEYETPSEGGPKYAEPKWVEQKTQEALKTAVPSAPLFGEDEFPLPPLPPSPGLTTGEAQAFPSLKQTAVLSPLQKGMVAADNESVSHILSREGGGNLLAFVVGCVQESLNARPGAFKLVLRNRKGFIRLALTHGAALVPIFSFGENDIYDQVENSPDTWLCWFQDGLQKIMGGSIPLFYGHGVFQYSFGLMPYRRRITTMVGKPIEVQKMPHSSQEEVDRLHQCYMQKLENLFEAHKLKYNISRDQHLEFY</sequence>
<dbReference type="EMBL" id="OX596094">
    <property type="protein sequence ID" value="CAI9692178.1"/>
    <property type="molecule type" value="Genomic_DNA"/>
</dbReference>
<evidence type="ECO:0000313" key="1">
    <source>
        <dbReference type="EMBL" id="CAI9692178.1"/>
    </source>
</evidence>
<organism evidence="1 2">
    <name type="scientific">Rangifer tarandus platyrhynchus</name>
    <name type="common">Svalbard reindeer</name>
    <dbReference type="NCBI Taxonomy" id="3082113"/>
    <lineage>
        <taxon>Eukaryota</taxon>
        <taxon>Metazoa</taxon>
        <taxon>Chordata</taxon>
        <taxon>Craniata</taxon>
        <taxon>Vertebrata</taxon>
        <taxon>Euteleostomi</taxon>
        <taxon>Mammalia</taxon>
        <taxon>Eutheria</taxon>
        <taxon>Laurasiatheria</taxon>
        <taxon>Artiodactyla</taxon>
        <taxon>Ruminantia</taxon>
        <taxon>Pecora</taxon>
        <taxon>Cervidae</taxon>
        <taxon>Odocoileinae</taxon>
        <taxon>Rangifer</taxon>
    </lineage>
</organism>
<name>A0ACB0DVH2_RANTA</name>
<proteinExistence type="predicted"/>
<reference evidence="1" key="1">
    <citation type="submission" date="2023-05" db="EMBL/GenBank/DDBJ databases">
        <authorList>
            <consortium name="ELIXIR-Norway"/>
        </authorList>
    </citation>
    <scope>NUCLEOTIDE SEQUENCE</scope>
</reference>
<gene>
    <name evidence="1" type="ORF">MRATA1EN3_LOCUS3391</name>
</gene>
<dbReference type="Proteomes" id="UP001162501">
    <property type="component" value="Chromosome 10"/>
</dbReference>
<evidence type="ECO:0000313" key="2">
    <source>
        <dbReference type="Proteomes" id="UP001162501"/>
    </source>
</evidence>
<protein>
    <submittedName>
        <fullName evidence="1">Uncharacterized protein</fullName>
    </submittedName>
</protein>